<gene>
    <name evidence="2" type="ORF">PIB30_033894</name>
</gene>
<sequence>MEPEPVPLQMLPPREVMKTRGGNPYSWVSQEVLTSPSRVTKEYLVELSRADIVFLLGHASEYRLVAPHPSERICFANNRVGDKPDFLWVYDSMFTRIGVRIPFTIFQQEVLIRCAVAPSQLHPNRGERLFDLYWRVPGKSAHPKEYELSKDELDVARILGSLWGEENLDLKVVIGDENAARVEVEKMSGGLATLVNLRRRILSEPPSQGAGKSVAANSVNIDLTSNSVSPEDLDPENVEDTGINKRSPEVVVTSSPL</sequence>
<name>A0ABU6UBE4_9FABA</name>
<feature type="region of interest" description="Disordered" evidence="1">
    <location>
        <begin position="223"/>
        <end position="257"/>
    </location>
</feature>
<protein>
    <submittedName>
        <fullName evidence="2">Uncharacterized protein</fullName>
    </submittedName>
</protein>
<proteinExistence type="predicted"/>
<accession>A0ABU6UBE4</accession>
<reference evidence="2 3" key="1">
    <citation type="journal article" date="2023" name="Plants (Basel)">
        <title>Bridging the Gap: Combining Genomics and Transcriptomics Approaches to Understand Stylosanthes scabra, an Orphan Legume from the Brazilian Caatinga.</title>
        <authorList>
            <person name="Ferreira-Neto J.R.C."/>
            <person name="da Silva M.D."/>
            <person name="Binneck E."/>
            <person name="de Melo N.F."/>
            <person name="da Silva R.H."/>
            <person name="de Melo A.L.T.M."/>
            <person name="Pandolfi V."/>
            <person name="Bustamante F.O."/>
            <person name="Brasileiro-Vidal A.C."/>
            <person name="Benko-Iseppon A.M."/>
        </authorList>
    </citation>
    <scope>NUCLEOTIDE SEQUENCE [LARGE SCALE GENOMIC DNA]</scope>
    <source>
        <tissue evidence="2">Leaves</tissue>
    </source>
</reference>
<evidence type="ECO:0000313" key="2">
    <source>
        <dbReference type="EMBL" id="MED6158572.1"/>
    </source>
</evidence>
<organism evidence="2 3">
    <name type="scientific">Stylosanthes scabra</name>
    <dbReference type="NCBI Taxonomy" id="79078"/>
    <lineage>
        <taxon>Eukaryota</taxon>
        <taxon>Viridiplantae</taxon>
        <taxon>Streptophyta</taxon>
        <taxon>Embryophyta</taxon>
        <taxon>Tracheophyta</taxon>
        <taxon>Spermatophyta</taxon>
        <taxon>Magnoliopsida</taxon>
        <taxon>eudicotyledons</taxon>
        <taxon>Gunneridae</taxon>
        <taxon>Pentapetalae</taxon>
        <taxon>rosids</taxon>
        <taxon>fabids</taxon>
        <taxon>Fabales</taxon>
        <taxon>Fabaceae</taxon>
        <taxon>Papilionoideae</taxon>
        <taxon>50 kb inversion clade</taxon>
        <taxon>dalbergioids sensu lato</taxon>
        <taxon>Dalbergieae</taxon>
        <taxon>Pterocarpus clade</taxon>
        <taxon>Stylosanthes</taxon>
    </lineage>
</organism>
<dbReference type="Proteomes" id="UP001341840">
    <property type="component" value="Unassembled WGS sequence"/>
</dbReference>
<keyword evidence="3" id="KW-1185">Reference proteome</keyword>
<comment type="caution">
    <text evidence="2">The sequence shown here is derived from an EMBL/GenBank/DDBJ whole genome shotgun (WGS) entry which is preliminary data.</text>
</comment>
<evidence type="ECO:0000256" key="1">
    <source>
        <dbReference type="SAM" id="MobiDB-lite"/>
    </source>
</evidence>
<dbReference type="EMBL" id="JASCZI010120984">
    <property type="protein sequence ID" value="MED6158572.1"/>
    <property type="molecule type" value="Genomic_DNA"/>
</dbReference>
<evidence type="ECO:0000313" key="3">
    <source>
        <dbReference type="Proteomes" id="UP001341840"/>
    </source>
</evidence>